<comment type="subcellular location">
    <subcellularLocation>
        <location evidence="1">Cell membrane</location>
        <topology evidence="1">Multi-pass membrane protein</topology>
    </subcellularLocation>
</comment>
<evidence type="ECO:0000256" key="1">
    <source>
        <dbReference type="ARBA" id="ARBA00004651"/>
    </source>
</evidence>
<dbReference type="PATRIC" id="fig|81857.3.peg.1868"/>
<proteinExistence type="predicted"/>
<keyword evidence="4 9" id="KW-0812">Transmembrane</keyword>
<dbReference type="InterPro" id="IPR027417">
    <property type="entry name" value="P-loop_NTPase"/>
</dbReference>
<dbReference type="SMART" id="SM00382">
    <property type="entry name" value="AAA"/>
    <property type="match status" value="1"/>
</dbReference>
<evidence type="ECO:0000259" key="11">
    <source>
        <dbReference type="PROSITE" id="PS50929"/>
    </source>
</evidence>
<dbReference type="SUPFAM" id="SSF52540">
    <property type="entry name" value="P-loop containing nucleoside triphosphate hydrolases"/>
    <property type="match status" value="1"/>
</dbReference>
<name>A0A0R2FYA6_9LACO</name>
<evidence type="ECO:0000256" key="8">
    <source>
        <dbReference type="ARBA" id="ARBA00023136"/>
    </source>
</evidence>
<dbReference type="InterPro" id="IPR003593">
    <property type="entry name" value="AAA+_ATPase"/>
</dbReference>
<feature type="transmembrane region" description="Helical" evidence="9">
    <location>
        <begin position="157"/>
        <end position="178"/>
    </location>
</feature>
<feature type="transmembrane region" description="Helical" evidence="9">
    <location>
        <begin position="275"/>
        <end position="296"/>
    </location>
</feature>
<keyword evidence="5" id="KW-0547">Nucleotide-binding</keyword>
<keyword evidence="2" id="KW-0813">Transport</keyword>
<evidence type="ECO:0000313" key="15">
    <source>
        <dbReference type="Proteomes" id="UP000051751"/>
    </source>
</evidence>
<dbReference type="InterPro" id="IPR036640">
    <property type="entry name" value="ABC1_TM_sf"/>
</dbReference>
<evidence type="ECO:0000259" key="10">
    <source>
        <dbReference type="PROSITE" id="PS50893"/>
    </source>
</evidence>
<dbReference type="GO" id="GO:0016887">
    <property type="term" value="F:ATP hydrolysis activity"/>
    <property type="evidence" value="ECO:0007669"/>
    <property type="project" value="InterPro"/>
</dbReference>
<dbReference type="GO" id="GO:0005524">
    <property type="term" value="F:ATP binding"/>
    <property type="evidence" value="ECO:0007669"/>
    <property type="project" value="UniProtKB-KW"/>
</dbReference>
<dbReference type="InterPro" id="IPR039421">
    <property type="entry name" value="Type_1_exporter"/>
</dbReference>
<sequence length="580" mass="63858">MLKLTRFIRPYRKYVIVGPIFKLFEAIFELILPLLMARLIDNGILKHDVGYVWHMGGLMLLFSVIGLACVLVCQYSASVASMGFGTELRRATYEKINTFSNRELDHFGTSTLITRMTSDINLVQNALALMIRLVIRAPFLSIGSIIMAAMIDWRMGLIFLVILPLFSLIVYVVMVKTVPLYKKVQQKIDEFNLDIAENITGVRVIRAFAKRQTMEKEIDGDSNQLAKTYRHVGNIAALTNPLTTLLLNLGTLAVLSLSGYQVNLGSMTQGDVLALINYLTYMLAALTVVANITIYFTRASASASRIDEVLTTKVSIQSPDAPVALPTTTDAPILDLQHVSFGYQKGAANALDDISFTLLQHKWLGVTGPTGSGKTTLLELVLRFYDPTSGTIQYSGDPLNKVDLTELRHQIGDVSQKTVLFAGTVRDNLKFGNPDATEADMWWALDVAQASSFIKPLAKQLDSPVAAMGANFSGGQRQRLAIARAVIRKPKLLLLDDALSALDYQTDLNLRLALQDQLKETTMIIVSQRLSSIKDADQILVLDNGKQVGLGTHAELLKTSPVYQKIVATQQNMEGVKSNG</sequence>
<protein>
    <submittedName>
        <fullName evidence="13">ABC transporter, ATP-binding permease</fullName>
    </submittedName>
</protein>
<evidence type="ECO:0000313" key="14">
    <source>
        <dbReference type="Proteomes" id="UP000051645"/>
    </source>
</evidence>
<dbReference type="CDD" id="cd18548">
    <property type="entry name" value="ABC_6TM_Tm287_like"/>
    <property type="match status" value="1"/>
</dbReference>
<dbReference type="FunFam" id="3.40.50.300:FF:000854">
    <property type="entry name" value="Multidrug ABC transporter ATP-binding protein"/>
    <property type="match status" value="1"/>
</dbReference>
<dbReference type="SUPFAM" id="SSF90123">
    <property type="entry name" value="ABC transporter transmembrane region"/>
    <property type="match status" value="1"/>
</dbReference>
<dbReference type="Pfam" id="PF00664">
    <property type="entry name" value="ABC_membrane"/>
    <property type="match status" value="1"/>
</dbReference>
<keyword evidence="8 9" id="KW-0472">Membrane</keyword>
<keyword evidence="6 13" id="KW-0067">ATP-binding</keyword>
<accession>A0A0R2FYA6</accession>
<keyword evidence="3" id="KW-1003">Cell membrane</keyword>
<dbReference type="InterPro" id="IPR011527">
    <property type="entry name" value="ABC1_TM_dom"/>
</dbReference>
<evidence type="ECO:0000256" key="9">
    <source>
        <dbReference type="SAM" id="Phobius"/>
    </source>
</evidence>
<evidence type="ECO:0000256" key="7">
    <source>
        <dbReference type="ARBA" id="ARBA00022989"/>
    </source>
</evidence>
<feature type="transmembrane region" description="Helical" evidence="9">
    <location>
        <begin position="133"/>
        <end position="151"/>
    </location>
</feature>
<evidence type="ECO:0000313" key="12">
    <source>
        <dbReference type="EMBL" id="KRN28010.1"/>
    </source>
</evidence>
<keyword evidence="14" id="KW-1185">Reference proteome</keyword>
<feature type="transmembrane region" description="Helical" evidence="9">
    <location>
        <begin position="52"/>
        <end position="73"/>
    </location>
</feature>
<feature type="domain" description="ABC transmembrane type-1" evidence="11">
    <location>
        <begin position="16"/>
        <end position="298"/>
    </location>
</feature>
<dbReference type="STRING" id="81857.IV38_GL001851"/>
<dbReference type="InterPro" id="IPR003439">
    <property type="entry name" value="ABC_transporter-like_ATP-bd"/>
</dbReference>
<dbReference type="EMBL" id="JQAZ01000006">
    <property type="protein sequence ID" value="KRN30519.1"/>
    <property type="molecule type" value="Genomic_DNA"/>
</dbReference>
<dbReference type="PROSITE" id="PS50893">
    <property type="entry name" value="ABC_TRANSPORTER_2"/>
    <property type="match status" value="1"/>
</dbReference>
<dbReference type="GO" id="GO:0015421">
    <property type="term" value="F:ABC-type oligopeptide transporter activity"/>
    <property type="evidence" value="ECO:0007669"/>
    <property type="project" value="TreeGrafter"/>
</dbReference>
<dbReference type="PANTHER" id="PTHR43394:SF1">
    <property type="entry name" value="ATP-BINDING CASSETTE SUB-FAMILY B MEMBER 10, MITOCHONDRIAL"/>
    <property type="match status" value="1"/>
</dbReference>
<dbReference type="Proteomes" id="UP000051645">
    <property type="component" value="Unassembled WGS sequence"/>
</dbReference>
<dbReference type="AlphaFoldDB" id="A0A0R2FYA6"/>
<feature type="domain" description="ABC transporter" evidence="10">
    <location>
        <begin position="334"/>
        <end position="569"/>
    </location>
</feature>
<comment type="caution">
    <text evidence="13">The sequence shown here is derived from an EMBL/GenBank/DDBJ whole genome shotgun (WGS) entry which is preliminary data.</text>
</comment>
<dbReference type="Gene3D" id="3.40.50.300">
    <property type="entry name" value="P-loop containing nucleotide triphosphate hydrolases"/>
    <property type="match status" value="1"/>
</dbReference>
<feature type="transmembrane region" description="Helical" evidence="9">
    <location>
        <begin position="20"/>
        <end position="40"/>
    </location>
</feature>
<feature type="transmembrane region" description="Helical" evidence="9">
    <location>
        <begin position="235"/>
        <end position="255"/>
    </location>
</feature>
<dbReference type="PROSITE" id="PS50929">
    <property type="entry name" value="ABC_TM1F"/>
    <property type="match status" value="1"/>
</dbReference>
<keyword evidence="7 9" id="KW-1133">Transmembrane helix</keyword>
<dbReference type="OrthoDB" id="9770415at2"/>
<evidence type="ECO:0000256" key="2">
    <source>
        <dbReference type="ARBA" id="ARBA00022448"/>
    </source>
</evidence>
<dbReference type="PROSITE" id="PS00211">
    <property type="entry name" value="ABC_TRANSPORTER_1"/>
    <property type="match status" value="1"/>
</dbReference>
<evidence type="ECO:0000256" key="3">
    <source>
        <dbReference type="ARBA" id="ARBA00022475"/>
    </source>
</evidence>
<evidence type="ECO:0000256" key="6">
    <source>
        <dbReference type="ARBA" id="ARBA00022840"/>
    </source>
</evidence>
<dbReference type="RefSeq" id="WP_057770350.1">
    <property type="nucleotide sequence ID" value="NZ_JQAT01000005.1"/>
</dbReference>
<dbReference type="Proteomes" id="UP000051751">
    <property type="component" value="Unassembled WGS sequence"/>
</dbReference>
<evidence type="ECO:0000256" key="4">
    <source>
        <dbReference type="ARBA" id="ARBA00022692"/>
    </source>
</evidence>
<dbReference type="EMBL" id="JQAT01000005">
    <property type="protein sequence ID" value="KRN28010.1"/>
    <property type="molecule type" value="Genomic_DNA"/>
</dbReference>
<gene>
    <name evidence="12" type="ORF">IV38_GL001851</name>
    <name evidence="13" type="ORF">IV40_GL001704</name>
</gene>
<evidence type="ECO:0000313" key="13">
    <source>
        <dbReference type="EMBL" id="KRN30519.1"/>
    </source>
</evidence>
<dbReference type="PANTHER" id="PTHR43394">
    <property type="entry name" value="ATP-DEPENDENT PERMEASE MDL1, MITOCHONDRIAL"/>
    <property type="match status" value="1"/>
</dbReference>
<dbReference type="InterPro" id="IPR017871">
    <property type="entry name" value="ABC_transporter-like_CS"/>
</dbReference>
<evidence type="ECO:0000256" key="5">
    <source>
        <dbReference type="ARBA" id="ARBA00022741"/>
    </source>
</evidence>
<dbReference type="GO" id="GO:0005886">
    <property type="term" value="C:plasma membrane"/>
    <property type="evidence" value="ECO:0007669"/>
    <property type="project" value="UniProtKB-SubCell"/>
</dbReference>
<organism evidence="13 14">
    <name type="scientific">Lactobacillus selangorensis</name>
    <dbReference type="NCBI Taxonomy" id="81857"/>
    <lineage>
        <taxon>Bacteria</taxon>
        <taxon>Bacillati</taxon>
        <taxon>Bacillota</taxon>
        <taxon>Bacilli</taxon>
        <taxon>Lactobacillales</taxon>
        <taxon>Lactobacillaceae</taxon>
        <taxon>Lactobacillus</taxon>
    </lineage>
</organism>
<reference evidence="14 15" key="1">
    <citation type="journal article" date="2015" name="Genome Announc.">
        <title>Expanding the biotechnology potential of lactobacilli through comparative genomics of 213 strains and associated genera.</title>
        <authorList>
            <person name="Sun Z."/>
            <person name="Harris H.M."/>
            <person name="McCann A."/>
            <person name="Guo C."/>
            <person name="Argimon S."/>
            <person name="Zhang W."/>
            <person name="Yang X."/>
            <person name="Jeffery I.B."/>
            <person name="Cooney J.C."/>
            <person name="Kagawa T.F."/>
            <person name="Liu W."/>
            <person name="Song Y."/>
            <person name="Salvetti E."/>
            <person name="Wrobel A."/>
            <person name="Rasinkangas P."/>
            <person name="Parkhill J."/>
            <person name="Rea M.C."/>
            <person name="O'Sullivan O."/>
            <person name="Ritari J."/>
            <person name="Douillard F.P."/>
            <person name="Paul Ross R."/>
            <person name="Yang R."/>
            <person name="Briner A.E."/>
            <person name="Felis G.E."/>
            <person name="de Vos W.M."/>
            <person name="Barrangou R."/>
            <person name="Klaenhammer T.R."/>
            <person name="Caufield P.W."/>
            <person name="Cui Y."/>
            <person name="Zhang H."/>
            <person name="O'Toole P.W."/>
        </authorList>
    </citation>
    <scope>NUCLEOTIDE SEQUENCE [LARGE SCALE GENOMIC DNA]</scope>
    <source>
        <strain evidence="12 15">ATCC BAA-66</strain>
        <strain evidence="13 14">DSM 13344</strain>
    </source>
</reference>
<dbReference type="Pfam" id="PF00005">
    <property type="entry name" value="ABC_tran"/>
    <property type="match status" value="1"/>
</dbReference>
<dbReference type="Gene3D" id="1.20.1560.10">
    <property type="entry name" value="ABC transporter type 1, transmembrane domain"/>
    <property type="match status" value="1"/>
</dbReference>